<evidence type="ECO:0000313" key="1">
    <source>
        <dbReference type="EMBL" id="KMQ76304.1"/>
    </source>
</evidence>
<protein>
    <submittedName>
        <fullName evidence="1">Uncharacterized protein</fullName>
    </submittedName>
</protein>
<name>A0A0J7JEI5_9GAMM</name>
<organism evidence="1 2">
    <name type="scientific">Marinobacter subterrani</name>
    <dbReference type="NCBI Taxonomy" id="1658765"/>
    <lineage>
        <taxon>Bacteria</taxon>
        <taxon>Pseudomonadati</taxon>
        <taxon>Pseudomonadota</taxon>
        <taxon>Gammaproteobacteria</taxon>
        <taxon>Pseudomonadales</taxon>
        <taxon>Marinobacteraceae</taxon>
        <taxon>Marinobacter</taxon>
    </lineage>
</organism>
<dbReference type="EMBL" id="LFBU01000001">
    <property type="protein sequence ID" value="KMQ76304.1"/>
    <property type="molecule type" value="Genomic_DNA"/>
</dbReference>
<comment type="caution">
    <text evidence="1">The sequence shown here is derived from an EMBL/GenBank/DDBJ whole genome shotgun (WGS) entry which is preliminary data.</text>
</comment>
<dbReference type="Proteomes" id="UP000036102">
    <property type="component" value="Unassembled WGS sequence"/>
</dbReference>
<dbReference type="PATRIC" id="fig|1658765.3.peg.2533"/>
<proteinExistence type="predicted"/>
<reference evidence="1 2" key="1">
    <citation type="submission" date="2015-06" db="EMBL/GenBank/DDBJ databases">
        <title>Marinobacter subterrani, a genetically tractable neutrophilic iron-oxidizing strain isolated from the Soudan Iron Mine.</title>
        <authorList>
            <person name="Bonis B.M."/>
            <person name="Gralnick J.A."/>
        </authorList>
    </citation>
    <scope>NUCLEOTIDE SEQUENCE [LARGE SCALE GENOMIC DNA]</scope>
    <source>
        <strain evidence="1 2">JG233</strain>
    </source>
</reference>
<dbReference type="AlphaFoldDB" id="A0A0J7JEI5"/>
<dbReference type="RefSeq" id="WP_197083832.1">
    <property type="nucleotide sequence ID" value="NZ_LFBU01000001.1"/>
</dbReference>
<evidence type="ECO:0000313" key="2">
    <source>
        <dbReference type="Proteomes" id="UP000036102"/>
    </source>
</evidence>
<dbReference type="STRING" id="1658765.Msub_12515"/>
<sequence>MTWDLHNHFPGLIAPDLREQKFQEIRVVVTGALDFYKSGQWELYCDSITKLLGMAAAFSGLDDGLYNYTMDWVNALSRFTLQHTVVDFEAWALGQAFKPFQGLTIKPAPEHASKATQSPVDPALAAQNRQLASKYLDERPQLQGRGVVVLFQGQVSGWMNELRSPEEWEPCCIAVDRRGNQYLAIGGDSYHGATAWNWVWTVKSEGAAA</sequence>
<accession>A0A0J7JEI5</accession>
<keyword evidence="2" id="KW-1185">Reference proteome</keyword>
<gene>
    <name evidence="1" type="ORF">Msub_12515</name>
</gene>